<comment type="caution">
    <text evidence="2">The sequence shown here is derived from an EMBL/GenBank/DDBJ whole genome shotgun (WGS) entry which is preliminary data.</text>
</comment>
<feature type="compositionally biased region" description="Basic and acidic residues" evidence="1">
    <location>
        <begin position="154"/>
        <end position="172"/>
    </location>
</feature>
<dbReference type="Proteomes" id="UP001392437">
    <property type="component" value="Unassembled WGS sequence"/>
</dbReference>
<feature type="compositionally biased region" description="Polar residues" evidence="1">
    <location>
        <begin position="1"/>
        <end position="11"/>
    </location>
</feature>
<protein>
    <recommendedName>
        <fullName evidence="4">Zn(2)-C6 fungal-type domain-containing protein</fullName>
    </recommendedName>
</protein>
<keyword evidence="3" id="KW-1185">Reference proteome</keyword>
<evidence type="ECO:0000313" key="3">
    <source>
        <dbReference type="Proteomes" id="UP001392437"/>
    </source>
</evidence>
<gene>
    <name evidence="2" type="ORF">PG999_013828</name>
</gene>
<evidence type="ECO:0000313" key="2">
    <source>
        <dbReference type="EMBL" id="KAK8095806.1"/>
    </source>
</evidence>
<evidence type="ECO:0000256" key="1">
    <source>
        <dbReference type="SAM" id="MobiDB-lite"/>
    </source>
</evidence>
<sequence>MSTVSSSNEVTDSARAEQPQPQPAHKVQRHGHNFVPDFPCLRCESKGMKCDLTKFQIGGEAAAPMCARCVRTGAKYCIKQRVPASSSGRGDQKRMIYIDPRVGDDYDQDEVFAMIEDLWSGPAKYSFDGTPLRERDINGWALPAWPEADRFAQYEKQEKQGEDSEPAAKEGTVKTPIIVEEQKKRREERLKELTPREKGVEDWVKSTAQSWGKVLPARINKSITQIPGLKRTVRSQVAQHDDLEWEALCADMEAQGIRPPSREEKPELETAESAILRTDLRHYTPRRTHLTQRLEAMRSATKEK</sequence>
<organism evidence="2 3">
    <name type="scientific">Apiospora kogelbergensis</name>
    <dbReference type="NCBI Taxonomy" id="1337665"/>
    <lineage>
        <taxon>Eukaryota</taxon>
        <taxon>Fungi</taxon>
        <taxon>Dikarya</taxon>
        <taxon>Ascomycota</taxon>
        <taxon>Pezizomycotina</taxon>
        <taxon>Sordariomycetes</taxon>
        <taxon>Xylariomycetidae</taxon>
        <taxon>Amphisphaeriales</taxon>
        <taxon>Apiosporaceae</taxon>
        <taxon>Apiospora</taxon>
    </lineage>
</organism>
<feature type="region of interest" description="Disordered" evidence="1">
    <location>
        <begin position="1"/>
        <end position="30"/>
    </location>
</feature>
<dbReference type="AlphaFoldDB" id="A0AAW0Q597"/>
<reference evidence="2 3" key="1">
    <citation type="submission" date="2023-01" db="EMBL/GenBank/DDBJ databases">
        <title>Analysis of 21 Apiospora genomes using comparative genomics revels a genus with tremendous synthesis potential of carbohydrate active enzymes and secondary metabolites.</title>
        <authorList>
            <person name="Sorensen T."/>
        </authorList>
    </citation>
    <scope>NUCLEOTIDE SEQUENCE [LARGE SCALE GENOMIC DNA]</scope>
    <source>
        <strain evidence="2 3">CBS 117206</strain>
    </source>
</reference>
<evidence type="ECO:0008006" key="4">
    <source>
        <dbReference type="Google" id="ProtNLM"/>
    </source>
</evidence>
<name>A0AAW0Q597_9PEZI</name>
<feature type="region of interest" description="Disordered" evidence="1">
    <location>
        <begin position="154"/>
        <end position="177"/>
    </location>
</feature>
<accession>A0AAW0Q597</accession>
<proteinExistence type="predicted"/>
<dbReference type="EMBL" id="JAQQWP010000011">
    <property type="protein sequence ID" value="KAK8095806.1"/>
    <property type="molecule type" value="Genomic_DNA"/>
</dbReference>